<organism evidence="1 2">
    <name type="scientific">Aureibaculum marinum</name>
    <dbReference type="NCBI Taxonomy" id="2487930"/>
    <lineage>
        <taxon>Bacteria</taxon>
        <taxon>Pseudomonadati</taxon>
        <taxon>Bacteroidota</taxon>
        <taxon>Flavobacteriia</taxon>
        <taxon>Flavobacteriales</taxon>
        <taxon>Flavobacteriaceae</taxon>
        <taxon>Aureibaculum</taxon>
    </lineage>
</organism>
<dbReference type="Pfam" id="PF00756">
    <property type="entry name" value="Esterase"/>
    <property type="match status" value="1"/>
</dbReference>
<accession>A0A3N4NMI5</accession>
<comment type="caution">
    <text evidence="1">The sequence shown here is derived from an EMBL/GenBank/DDBJ whole genome shotgun (WGS) entry which is preliminary data.</text>
</comment>
<dbReference type="SUPFAM" id="SSF53474">
    <property type="entry name" value="alpha/beta-Hydrolases"/>
    <property type="match status" value="1"/>
</dbReference>
<proteinExistence type="predicted"/>
<sequence length="268" mass="30905">MTFSIDYISLKGNFFSKNLNRQVKFRLMAPGNYRIAENRFPVLLMNDGQDFNAMGLENTISKCYLDKNIRPFVYIGIETNEHRINEYGTAVSGDFKGRGKKALHYSKFIIEEFIPFLKGEFKVSYDGKQWAYMGMSLGGLSAFDIVYNNANCFSKVGVFSGSFWWRNKAYVQNDLADRSRIILDVIKNGKYHPHLKFWFQVGTLDENADRNNNGIIDAIDDTKDVIKELNLKGYSLSDIFYLEIENGKHNLSTWASVFPDFLKWAFGM</sequence>
<dbReference type="PANTHER" id="PTHR48098:SF6">
    <property type="entry name" value="FERRI-BACILLIBACTIN ESTERASE BESA"/>
    <property type="match status" value="1"/>
</dbReference>
<dbReference type="Proteomes" id="UP000270856">
    <property type="component" value="Unassembled WGS sequence"/>
</dbReference>
<reference evidence="1 2" key="1">
    <citation type="submission" date="2018-11" db="EMBL/GenBank/DDBJ databases">
        <title>Aureibaculum marinum gen. nov., sp. nov., a member of the family Flavobacteriaceae isolated from the Bohai Sea.</title>
        <authorList>
            <person name="Ji X."/>
        </authorList>
    </citation>
    <scope>NUCLEOTIDE SEQUENCE [LARGE SCALE GENOMIC DNA]</scope>
    <source>
        <strain evidence="1 2">BH-SD17</strain>
    </source>
</reference>
<dbReference type="InterPro" id="IPR029058">
    <property type="entry name" value="AB_hydrolase_fold"/>
</dbReference>
<dbReference type="OrthoDB" id="9784036at2"/>
<gene>
    <name evidence="1" type="ORF">EGM88_12470</name>
</gene>
<evidence type="ECO:0000313" key="2">
    <source>
        <dbReference type="Proteomes" id="UP000270856"/>
    </source>
</evidence>
<dbReference type="PANTHER" id="PTHR48098">
    <property type="entry name" value="ENTEROCHELIN ESTERASE-RELATED"/>
    <property type="match status" value="1"/>
</dbReference>
<dbReference type="Gene3D" id="3.40.50.1820">
    <property type="entry name" value="alpha/beta hydrolase"/>
    <property type="match status" value="1"/>
</dbReference>
<dbReference type="AlphaFoldDB" id="A0A3N4NMI5"/>
<evidence type="ECO:0000313" key="1">
    <source>
        <dbReference type="EMBL" id="RPD94386.1"/>
    </source>
</evidence>
<dbReference type="InterPro" id="IPR000801">
    <property type="entry name" value="Esterase-like"/>
</dbReference>
<dbReference type="InterPro" id="IPR050583">
    <property type="entry name" value="Mycobacterial_A85_antigen"/>
</dbReference>
<dbReference type="RefSeq" id="WP_123898713.1">
    <property type="nucleotide sequence ID" value="NZ_RPFJ01000018.1"/>
</dbReference>
<protein>
    <submittedName>
        <fullName evidence="1">Esterase family protein</fullName>
    </submittedName>
</protein>
<dbReference type="EMBL" id="RPFJ01000018">
    <property type="protein sequence ID" value="RPD94386.1"/>
    <property type="molecule type" value="Genomic_DNA"/>
</dbReference>
<name>A0A3N4NMI5_9FLAO</name>
<keyword evidence="2" id="KW-1185">Reference proteome</keyword>